<name>A0A0P9QH33_PSESX</name>
<feature type="domain" description="Pyrrolo-quinoline quinone repeat" evidence="2">
    <location>
        <begin position="170"/>
        <end position="233"/>
    </location>
</feature>
<comment type="caution">
    <text evidence="3">The sequence shown here is derived from an EMBL/GenBank/DDBJ whole genome shotgun (WGS) entry which is preliminary data.</text>
</comment>
<accession>A0A0P9QH33</accession>
<sequence>MTNKQDTGTGGRLLLLGLGVLIALIGLGLAGGGGYLVTLGGSWFFLLMGLAMLISGALIAARKPKGALLYGIALVLTAIWAIWDAGLHYWPLVSRLLTFAVIGLVIALIYPALVRASGAQAGRGAYGLAGMLAIGVVATIGYMFVPSHVVSASSVPPIVPVAPGAEQKDWAHWGNTPAGNRFAALDQINKSNVDKLQVAWTFHTGDIPQSTGAGAEDQNTPLQVGDTVYTCTA</sequence>
<feature type="transmembrane region" description="Helical" evidence="1">
    <location>
        <begin position="43"/>
        <end position="60"/>
    </location>
</feature>
<evidence type="ECO:0000256" key="1">
    <source>
        <dbReference type="SAM" id="Phobius"/>
    </source>
</evidence>
<feature type="transmembrane region" description="Helical" evidence="1">
    <location>
        <begin position="89"/>
        <end position="113"/>
    </location>
</feature>
<dbReference type="PATRIC" id="fig|264450.4.peg.5362"/>
<dbReference type="Gene3D" id="2.140.10.10">
    <property type="entry name" value="Quinoprotein alcohol dehydrogenase-like superfamily"/>
    <property type="match status" value="1"/>
</dbReference>
<gene>
    <name evidence="3" type="ORF">ALO79_04500</name>
</gene>
<feature type="transmembrane region" description="Helical" evidence="1">
    <location>
        <begin position="67"/>
        <end position="83"/>
    </location>
</feature>
<organism evidence="3 4">
    <name type="scientific">Pseudomonas syringae pv. castaneae</name>
    <dbReference type="NCBI Taxonomy" id="264450"/>
    <lineage>
        <taxon>Bacteria</taxon>
        <taxon>Pseudomonadati</taxon>
        <taxon>Pseudomonadota</taxon>
        <taxon>Gammaproteobacteria</taxon>
        <taxon>Pseudomonadales</taxon>
        <taxon>Pseudomonadaceae</taxon>
        <taxon>Pseudomonas</taxon>
        <taxon>Pseudomonas syringae</taxon>
    </lineage>
</organism>
<keyword evidence="1" id="KW-0812">Transmembrane</keyword>
<dbReference type="AlphaFoldDB" id="A0A0P9QH33"/>
<evidence type="ECO:0000313" key="4">
    <source>
        <dbReference type="Proteomes" id="UP000050381"/>
    </source>
</evidence>
<dbReference type="InterPro" id="IPR011047">
    <property type="entry name" value="Quinoprotein_ADH-like_sf"/>
</dbReference>
<evidence type="ECO:0000259" key="2">
    <source>
        <dbReference type="Pfam" id="PF01011"/>
    </source>
</evidence>
<dbReference type="SUPFAM" id="SSF50998">
    <property type="entry name" value="Quinoprotein alcohol dehydrogenase-like"/>
    <property type="match status" value="1"/>
</dbReference>
<dbReference type="Pfam" id="PF01011">
    <property type="entry name" value="PQQ"/>
    <property type="match status" value="1"/>
</dbReference>
<evidence type="ECO:0000313" key="3">
    <source>
        <dbReference type="EMBL" id="KPW97284.1"/>
    </source>
</evidence>
<proteinExistence type="predicted"/>
<feature type="transmembrane region" description="Helical" evidence="1">
    <location>
        <begin position="12"/>
        <end position="37"/>
    </location>
</feature>
<reference evidence="3 4" key="1">
    <citation type="submission" date="2015-09" db="EMBL/GenBank/DDBJ databases">
        <title>Genome announcement of multiple Pseudomonas syringae strains.</title>
        <authorList>
            <person name="Thakur S."/>
            <person name="Wang P.W."/>
            <person name="Gong Y."/>
            <person name="Weir B.S."/>
            <person name="Guttman D.S."/>
        </authorList>
    </citation>
    <scope>NUCLEOTIDE SEQUENCE [LARGE SCALE GENOMIC DNA]</scope>
    <source>
        <strain evidence="3 4">ICMP9419</strain>
    </source>
</reference>
<keyword evidence="1" id="KW-1133">Transmembrane helix</keyword>
<keyword evidence="1" id="KW-0472">Membrane</keyword>
<feature type="transmembrane region" description="Helical" evidence="1">
    <location>
        <begin position="125"/>
        <end position="145"/>
    </location>
</feature>
<dbReference type="EMBL" id="LJQD01000179">
    <property type="protein sequence ID" value="KPW97284.1"/>
    <property type="molecule type" value="Genomic_DNA"/>
</dbReference>
<dbReference type="InterPro" id="IPR002372">
    <property type="entry name" value="PQQ_rpt_dom"/>
</dbReference>
<dbReference type="Proteomes" id="UP000050381">
    <property type="component" value="Unassembled WGS sequence"/>
</dbReference>
<protein>
    <submittedName>
        <fullName evidence="3">Quinate/shikimate dehydrogenase</fullName>
    </submittedName>
</protein>